<dbReference type="InterPro" id="IPR002715">
    <property type="entry name" value="Nas_poly-pep-assoc_cplx_dom"/>
</dbReference>
<evidence type="ECO:0000256" key="1">
    <source>
        <dbReference type="ARBA" id="ARBA00004496"/>
    </source>
</evidence>
<accession>A0A060T643</accession>
<name>A0A060T643_BLAAD</name>
<dbReference type="Pfam" id="PF01849">
    <property type="entry name" value="NAC"/>
    <property type="match status" value="1"/>
</dbReference>
<evidence type="ECO:0000313" key="8">
    <source>
        <dbReference type="EMBL" id="CDP36585.1"/>
    </source>
</evidence>
<evidence type="ECO:0000256" key="6">
    <source>
        <dbReference type="SAM" id="MobiDB-lite"/>
    </source>
</evidence>
<dbReference type="PANTHER" id="PTHR21713">
    <property type="entry name" value="NASCENT POLYPEPTIDE ASSOCIATED COMPLEX ALPHA SUBUNIT-RELATED"/>
    <property type="match status" value="1"/>
</dbReference>
<dbReference type="InterPro" id="IPR044034">
    <property type="entry name" value="NAC-like_UBA"/>
</dbReference>
<comment type="similarity">
    <text evidence="2">Belongs to the NAC-alpha family.</text>
</comment>
<comment type="function">
    <text evidence="4">Component of the nascent polypeptide-associated complex (NAC), a dynamic component of the ribosomal exit tunnel, protecting the emerging polypeptides from interaction with other cytoplasmic proteins to ensure appropriate nascent protein targeting. The NAC complex also promotes mitochondrial protein import by enhancing productive ribosome interactions with the outer mitochondrial membrane and blocks the inappropriate interaction of ribosomes translating non-secretory nascent polypeptides with translocation sites in the membrane of the endoplasmic reticulum. EGD2 may also be involved in transcription regulation.</text>
</comment>
<dbReference type="SMART" id="SM01407">
    <property type="entry name" value="NAC"/>
    <property type="match status" value="1"/>
</dbReference>
<reference evidence="8" key="2">
    <citation type="submission" date="2014-06" db="EMBL/GenBank/DDBJ databases">
        <title>The complete genome of Blastobotrys (Arxula) adeninivorans LS3 - a yeast of biotechnological interest.</title>
        <authorList>
            <person name="Kunze G."/>
            <person name="Gaillardin C."/>
            <person name="Czernicka M."/>
            <person name="Durrens P."/>
            <person name="Martin T."/>
            <person name="Boer E."/>
            <person name="Gabaldon T."/>
            <person name="Cruz J."/>
            <person name="Talla E."/>
            <person name="Marck C."/>
            <person name="Goffeau A."/>
            <person name="Barbe V."/>
            <person name="Baret P."/>
            <person name="Baronian K."/>
            <person name="Beier S."/>
            <person name="Bleykasten C."/>
            <person name="Bode R."/>
            <person name="Casaregola S."/>
            <person name="Despons L."/>
            <person name="Fairhead C."/>
            <person name="Giersberg M."/>
            <person name="Gierski P."/>
            <person name="Hahnel U."/>
            <person name="Hartmann A."/>
            <person name="Jankowska D."/>
            <person name="Jubin C."/>
            <person name="Jung P."/>
            <person name="Lafontaine I."/>
            <person name="Leh-Louis V."/>
            <person name="Lemaire M."/>
            <person name="Marcet-Houben M."/>
            <person name="Mascher M."/>
            <person name="Morel G."/>
            <person name="Richard G.-F."/>
            <person name="Riechen J."/>
            <person name="Sacerdot C."/>
            <person name="Sarkar A."/>
            <person name="Savel G."/>
            <person name="Schacherer J."/>
            <person name="Sherman D."/>
            <person name="Straub M.-L."/>
            <person name="Stein N."/>
            <person name="Thierry A."/>
            <person name="Trautwein-Schult A."/>
            <person name="Westhof E."/>
            <person name="Worch S."/>
            <person name="Dujon B."/>
            <person name="Souciet J.-L."/>
            <person name="Wincker P."/>
            <person name="Scholz U."/>
            <person name="Neuveglise N."/>
        </authorList>
    </citation>
    <scope>NUCLEOTIDE SEQUENCE</scope>
    <source>
        <strain evidence="8">LS3</strain>
    </source>
</reference>
<dbReference type="EMBL" id="HG937692">
    <property type="protein sequence ID" value="CDP36585.1"/>
    <property type="molecule type" value="Genomic_DNA"/>
</dbReference>
<comment type="subcellular location">
    <subcellularLocation>
        <location evidence="1">Cytoplasm</location>
    </subcellularLocation>
</comment>
<dbReference type="GO" id="GO:0005854">
    <property type="term" value="C:nascent polypeptide-associated complex"/>
    <property type="evidence" value="ECO:0007669"/>
    <property type="project" value="InterPro"/>
</dbReference>
<evidence type="ECO:0000256" key="5">
    <source>
        <dbReference type="ARBA" id="ARBA00030300"/>
    </source>
</evidence>
<dbReference type="Gene3D" id="1.10.8.10">
    <property type="entry name" value="DNA helicase RuvA subunit, C-terminal domain"/>
    <property type="match status" value="1"/>
</dbReference>
<feature type="compositionally biased region" description="Basic and acidic residues" evidence="6">
    <location>
        <begin position="1"/>
        <end position="12"/>
    </location>
</feature>
<dbReference type="InterPro" id="IPR038187">
    <property type="entry name" value="NAC_A/B_dom_sf"/>
</dbReference>
<feature type="region of interest" description="Disordered" evidence="6">
    <location>
        <begin position="1"/>
        <end position="42"/>
    </location>
</feature>
<dbReference type="CDD" id="cd14358">
    <property type="entry name" value="UBA_NAC_euk"/>
    <property type="match status" value="1"/>
</dbReference>
<evidence type="ECO:0000256" key="4">
    <source>
        <dbReference type="ARBA" id="ARBA00025035"/>
    </source>
</evidence>
<dbReference type="InterPro" id="IPR016641">
    <property type="entry name" value="EGD2/NACA0like"/>
</dbReference>
<feature type="compositionally biased region" description="Acidic residues" evidence="6">
    <location>
        <begin position="13"/>
        <end position="36"/>
    </location>
</feature>
<dbReference type="PROSITE" id="PS51151">
    <property type="entry name" value="NAC_AB"/>
    <property type="match status" value="1"/>
</dbReference>
<dbReference type="PIRSF" id="PIRSF015901">
    <property type="entry name" value="NAC_alpha"/>
    <property type="match status" value="1"/>
</dbReference>
<dbReference type="Pfam" id="PF19026">
    <property type="entry name" value="UBA_HYPK"/>
    <property type="match status" value="1"/>
</dbReference>
<organism evidence="8">
    <name type="scientific">Blastobotrys adeninivorans</name>
    <name type="common">Yeast</name>
    <name type="synonym">Arxula adeninivorans</name>
    <dbReference type="NCBI Taxonomy" id="409370"/>
    <lineage>
        <taxon>Eukaryota</taxon>
        <taxon>Fungi</taxon>
        <taxon>Dikarya</taxon>
        <taxon>Ascomycota</taxon>
        <taxon>Saccharomycotina</taxon>
        <taxon>Dipodascomycetes</taxon>
        <taxon>Dipodascales</taxon>
        <taxon>Trichomonascaceae</taxon>
        <taxon>Blastobotrys</taxon>
    </lineage>
</organism>
<dbReference type="AlphaFoldDB" id="A0A060T643"/>
<gene>
    <name evidence="8" type="ORF">GNLVRS02_ARAD1B16434g</name>
</gene>
<reference evidence="8" key="1">
    <citation type="submission" date="2014-02" db="EMBL/GenBank/DDBJ databases">
        <authorList>
            <person name="Genoscope - CEA"/>
        </authorList>
    </citation>
    <scope>NUCLEOTIDE SEQUENCE</scope>
    <source>
        <strain evidence="8">LS3</strain>
    </source>
</reference>
<evidence type="ECO:0000256" key="2">
    <source>
        <dbReference type="ARBA" id="ARBA00009882"/>
    </source>
</evidence>
<dbReference type="Gene3D" id="2.20.70.30">
    <property type="entry name" value="Nascent polypeptide-associated complex domain"/>
    <property type="match status" value="1"/>
</dbReference>
<proteinExistence type="inferred from homology"/>
<evidence type="ECO:0000256" key="3">
    <source>
        <dbReference type="ARBA" id="ARBA00014437"/>
    </source>
</evidence>
<dbReference type="CDD" id="cd22054">
    <property type="entry name" value="NAC_NACA"/>
    <property type="match status" value="1"/>
</dbReference>
<protein>
    <recommendedName>
        <fullName evidence="3">Nascent polypeptide-associated complex subunit alpha</fullName>
    </recommendedName>
    <alternativeName>
        <fullName evidence="5">Alpha-NAC</fullName>
    </alternativeName>
</protein>
<dbReference type="PhylomeDB" id="A0A060T643"/>
<sequence>MSAEESKAKIEEITDDVPAEQVESTEAEANDDDEEVQSGSGVTIHNRNEKKARKLIAKLNLKKVEGINRVFFKRAQGVVFTISDPEVYRNPATGTYVVFGEAKVDTQSANMAAQLAGLQQQAAAGQAPEAAAAAGAQADKDPASIQKDLEAAVASTSLEDKEVDDANVDTSGLSEEDIKLVMDQANVTKSKAVNALRKNNSDIVNTIMELTS</sequence>
<evidence type="ECO:0000259" key="7">
    <source>
        <dbReference type="PROSITE" id="PS51151"/>
    </source>
</evidence>
<feature type="domain" description="NAC-A/B" evidence="7">
    <location>
        <begin position="46"/>
        <end position="111"/>
    </location>
</feature>